<organism evidence="8 9">
    <name type="scientific">Paenibacillus contaminans</name>
    <dbReference type="NCBI Taxonomy" id="450362"/>
    <lineage>
        <taxon>Bacteria</taxon>
        <taxon>Bacillati</taxon>
        <taxon>Bacillota</taxon>
        <taxon>Bacilli</taxon>
        <taxon>Bacillales</taxon>
        <taxon>Paenibacillaceae</taxon>
        <taxon>Paenibacillus</taxon>
    </lineage>
</organism>
<dbReference type="PANTHER" id="PTHR12677">
    <property type="entry name" value="GOLGI APPARATUS MEMBRANE PROTEIN TVP38-RELATED"/>
    <property type="match status" value="1"/>
</dbReference>
<dbReference type="PANTHER" id="PTHR12677:SF59">
    <property type="entry name" value="GOLGI APPARATUS MEMBRANE PROTEIN TVP38-RELATED"/>
    <property type="match status" value="1"/>
</dbReference>
<reference evidence="8 9" key="1">
    <citation type="journal article" date="2009" name="Int. J. Syst. Evol. Microbiol.">
        <title>Paenibacillus contaminans sp. nov., isolated from a contaminated laboratory plate.</title>
        <authorList>
            <person name="Chou J.H."/>
            <person name="Lee J.H."/>
            <person name="Lin M.C."/>
            <person name="Chang P.S."/>
            <person name="Arun A.B."/>
            <person name="Young C.C."/>
            <person name="Chen W.M."/>
        </authorList>
    </citation>
    <scope>NUCLEOTIDE SEQUENCE [LARGE SCALE GENOMIC DNA]</scope>
    <source>
        <strain evidence="8 9">CKOBP-6</strain>
    </source>
</reference>
<evidence type="ECO:0000256" key="6">
    <source>
        <dbReference type="RuleBase" id="RU366058"/>
    </source>
</evidence>
<dbReference type="Pfam" id="PF09335">
    <property type="entry name" value="VTT_dom"/>
    <property type="match status" value="1"/>
</dbReference>
<keyword evidence="9" id="KW-1185">Reference proteome</keyword>
<comment type="caution">
    <text evidence="8">The sequence shown here is derived from an EMBL/GenBank/DDBJ whole genome shotgun (WGS) entry which is preliminary data.</text>
</comment>
<feature type="domain" description="VTT" evidence="7">
    <location>
        <begin position="74"/>
        <end position="177"/>
    </location>
</feature>
<dbReference type="GO" id="GO:0005886">
    <property type="term" value="C:plasma membrane"/>
    <property type="evidence" value="ECO:0007669"/>
    <property type="project" value="UniProtKB-SubCell"/>
</dbReference>
<dbReference type="EMBL" id="QMFB01000001">
    <property type="protein sequence ID" value="RAV23265.1"/>
    <property type="molecule type" value="Genomic_DNA"/>
</dbReference>
<evidence type="ECO:0000313" key="9">
    <source>
        <dbReference type="Proteomes" id="UP000250369"/>
    </source>
</evidence>
<feature type="transmembrane region" description="Helical" evidence="6">
    <location>
        <begin position="84"/>
        <end position="107"/>
    </location>
</feature>
<keyword evidence="3 6" id="KW-0812">Transmembrane</keyword>
<proteinExistence type="inferred from homology"/>
<dbReference type="Proteomes" id="UP000250369">
    <property type="component" value="Unassembled WGS sequence"/>
</dbReference>
<feature type="transmembrane region" description="Helical" evidence="6">
    <location>
        <begin position="48"/>
        <end position="72"/>
    </location>
</feature>
<evidence type="ECO:0000256" key="3">
    <source>
        <dbReference type="ARBA" id="ARBA00022692"/>
    </source>
</evidence>
<feature type="transmembrane region" description="Helical" evidence="6">
    <location>
        <begin position="189"/>
        <end position="208"/>
    </location>
</feature>
<dbReference type="InterPro" id="IPR015414">
    <property type="entry name" value="TMEM64"/>
</dbReference>
<keyword evidence="2 6" id="KW-1003">Cell membrane</keyword>
<keyword evidence="5 6" id="KW-0472">Membrane</keyword>
<evidence type="ECO:0000313" key="8">
    <source>
        <dbReference type="EMBL" id="RAV23265.1"/>
    </source>
</evidence>
<evidence type="ECO:0000256" key="4">
    <source>
        <dbReference type="ARBA" id="ARBA00022989"/>
    </source>
</evidence>
<evidence type="ECO:0000256" key="2">
    <source>
        <dbReference type="ARBA" id="ARBA00022475"/>
    </source>
</evidence>
<comment type="similarity">
    <text evidence="6">Belongs to the TVP38/TMEM64 family.</text>
</comment>
<gene>
    <name evidence="8" type="ORF">DQG23_03475</name>
</gene>
<protein>
    <recommendedName>
        <fullName evidence="6">TVP38/TMEM64 family membrane protein</fullName>
    </recommendedName>
</protein>
<feature type="transmembrane region" description="Helical" evidence="6">
    <location>
        <begin position="127"/>
        <end position="148"/>
    </location>
</feature>
<dbReference type="InterPro" id="IPR032816">
    <property type="entry name" value="VTT_dom"/>
</dbReference>
<comment type="subcellular location">
    <subcellularLocation>
        <location evidence="1 6">Cell membrane</location>
        <topology evidence="1 6">Multi-pass membrane protein</topology>
    </subcellularLocation>
</comment>
<evidence type="ECO:0000256" key="1">
    <source>
        <dbReference type="ARBA" id="ARBA00004651"/>
    </source>
</evidence>
<evidence type="ECO:0000256" key="5">
    <source>
        <dbReference type="ARBA" id="ARBA00023136"/>
    </source>
</evidence>
<name>A0A329MTH8_9BACL</name>
<evidence type="ECO:0000259" key="7">
    <source>
        <dbReference type="Pfam" id="PF09335"/>
    </source>
</evidence>
<dbReference type="RefSeq" id="WP_113029376.1">
    <property type="nucleotide sequence ID" value="NZ_QMFB01000001.1"/>
</dbReference>
<dbReference type="OrthoDB" id="9812980at2"/>
<keyword evidence="4 6" id="KW-1133">Transmembrane helix</keyword>
<dbReference type="AlphaFoldDB" id="A0A329MTH8"/>
<sequence>MSKLKMRLIPIAAGSILLLMLAYTYKDVASQLLDPQNLRTLAQDNIHLLKLVMLLVMIVQNMFTIIPLILVISINISLFGLGYGYVWSVITSILAAFITFYIVRLWLHEKVTRYLKQSSWMDKMDRNGYWFVFMGRLIPFVPTSLVNIASGAGMIKVRKFIAATAIGNALYFLALSLIAQGLISAAIQQGLYAVFIAAVLGYASFKLWKYYRPKNRNPEPAFKSFENKHSGE</sequence>
<accession>A0A329MTH8</accession>
<feature type="transmembrane region" description="Helical" evidence="6">
    <location>
        <begin position="160"/>
        <end position="183"/>
    </location>
</feature>